<dbReference type="EMBL" id="UZAF01016124">
    <property type="protein sequence ID" value="VDO21063.1"/>
    <property type="molecule type" value="Genomic_DNA"/>
</dbReference>
<evidence type="ECO:0000313" key="3">
    <source>
        <dbReference type="WBParaSite" id="HPLM_0000352201-mRNA-1"/>
    </source>
</evidence>
<proteinExistence type="predicted"/>
<dbReference type="WBParaSite" id="HPLM_0000352201-mRNA-1">
    <property type="protein sequence ID" value="HPLM_0000352201-mRNA-1"/>
    <property type="gene ID" value="HPLM_0000352201"/>
</dbReference>
<evidence type="ECO:0000313" key="1">
    <source>
        <dbReference type="EMBL" id="VDO21063.1"/>
    </source>
</evidence>
<evidence type="ECO:0000313" key="2">
    <source>
        <dbReference type="Proteomes" id="UP000268014"/>
    </source>
</evidence>
<dbReference type="AlphaFoldDB" id="A0A0N4W1J9"/>
<sequence length="85" mass="9453">MLEVGQIVYAHSVDVFFSREDMEWIFSSSIQHDVCSALRKIVLAQPLLLSHMGLCLLLPVKGMTTDSKTMTYVGSQNSALTFPDC</sequence>
<reference evidence="3" key="1">
    <citation type="submission" date="2017-02" db="UniProtKB">
        <authorList>
            <consortium name="WormBaseParasite"/>
        </authorList>
    </citation>
    <scope>IDENTIFICATION</scope>
</reference>
<gene>
    <name evidence="1" type="ORF">HPLM_LOCUS3514</name>
</gene>
<accession>A0A0N4W1J9</accession>
<name>A0A0N4W1J9_HAEPC</name>
<organism evidence="3">
    <name type="scientific">Haemonchus placei</name>
    <name type="common">Barber's pole worm</name>
    <dbReference type="NCBI Taxonomy" id="6290"/>
    <lineage>
        <taxon>Eukaryota</taxon>
        <taxon>Metazoa</taxon>
        <taxon>Ecdysozoa</taxon>
        <taxon>Nematoda</taxon>
        <taxon>Chromadorea</taxon>
        <taxon>Rhabditida</taxon>
        <taxon>Rhabditina</taxon>
        <taxon>Rhabditomorpha</taxon>
        <taxon>Strongyloidea</taxon>
        <taxon>Trichostrongylidae</taxon>
        <taxon>Haemonchus</taxon>
    </lineage>
</organism>
<reference evidence="1 2" key="2">
    <citation type="submission" date="2018-11" db="EMBL/GenBank/DDBJ databases">
        <authorList>
            <consortium name="Pathogen Informatics"/>
        </authorList>
    </citation>
    <scope>NUCLEOTIDE SEQUENCE [LARGE SCALE GENOMIC DNA]</scope>
    <source>
        <strain evidence="1 2">MHpl1</strain>
    </source>
</reference>
<protein>
    <submittedName>
        <fullName evidence="3">Ovule protein</fullName>
    </submittedName>
</protein>
<dbReference type="Proteomes" id="UP000268014">
    <property type="component" value="Unassembled WGS sequence"/>
</dbReference>
<keyword evidence="2" id="KW-1185">Reference proteome</keyword>